<dbReference type="RefSeq" id="WP_055059683.1">
    <property type="nucleotide sequence ID" value="NZ_CZBP01000007.1"/>
</dbReference>
<dbReference type="Pfam" id="PF13154">
    <property type="entry name" value="DUF3991"/>
    <property type="match status" value="1"/>
</dbReference>
<reference evidence="3 4" key="1">
    <citation type="submission" date="2015-09" db="EMBL/GenBank/DDBJ databases">
        <authorList>
            <consortium name="Pathogen Informatics"/>
        </authorList>
    </citation>
    <scope>NUCLEOTIDE SEQUENCE [LARGE SCALE GENOMIC DNA]</scope>
    <source>
        <strain evidence="3 4">2789STDY5834957</strain>
    </source>
</reference>
<accession>A0A174S6C7</accession>
<dbReference type="GO" id="GO:0006260">
    <property type="term" value="P:DNA replication"/>
    <property type="evidence" value="ECO:0007669"/>
    <property type="project" value="InterPro"/>
</dbReference>
<evidence type="ECO:0000313" key="3">
    <source>
        <dbReference type="EMBL" id="CUP91901.1"/>
    </source>
</evidence>
<dbReference type="InterPro" id="IPR027417">
    <property type="entry name" value="P-loop_NTPase"/>
</dbReference>
<dbReference type="SUPFAM" id="SSF56731">
    <property type="entry name" value="DNA primase core"/>
    <property type="match status" value="1"/>
</dbReference>
<evidence type="ECO:0000259" key="2">
    <source>
        <dbReference type="SMART" id="SM00382"/>
    </source>
</evidence>
<dbReference type="GO" id="GO:0008270">
    <property type="term" value="F:zinc ion binding"/>
    <property type="evidence" value="ECO:0007669"/>
    <property type="project" value="InterPro"/>
</dbReference>
<dbReference type="EMBL" id="CZBP01000007">
    <property type="protein sequence ID" value="CUP91901.1"/>
    <property type="molecule type" value="Genomic_DNA"/>
</dbReference>
<dbReference type="InterPro" id="IPR036977">
    <property type="entry name" value="DNA_primase_Znf_CHC2"/>
</dbReference>
<evidence type="ECO:0000256" key="1">
    <source>
        <dbReference type="SAM" id="MobiDB-lite"/>
    </source>
</evidence>
<evidence type="ECO:0000313" key="4">
    <source>
        <dbReference type="Proteomes" id="UP000095762"/>
    </source>
</evidence>
<dbReference type="InterPro" id="IPR003593">
    <property type="entry name" value="AAA+_ATPase"/>
</dbReference>
<dbReference type="Pfam" id="PF13481">
    <property type="entry name" value="AAA_25"/>
    <property type="match status" value="1"/>
</dbReference>
<dbReference type="SMART" id="SM00382">
    <property type="entry name" value="AAA"/>
    <property type="match status" value="1"/>
</dbReference>
<dbReference type="Proteomes" id="UP000095762">
    <property type="component" value="Unassembled WGS sequence"/>
</dbReference>
<organism evidence="3 4">
    <name type="scientific">Blautia obeum</name>
    <dbReference type="NCBI Taxonomy" id="40520"/>
    <lineage>
        <taxon>Bacteria</taxon>
        <taxon>Bacillati</taxon>
        <taxon>Bacillota</taxon>
        <taxon>Clostridia</taxon>
        <taxon>Lachnospirales</taxon>
        <taxon>Lachnospiraceae</taxon>
        <taxon>Blautia</taxon>
    </lineage>
</organism>
<dbReference type="SUPFAM" id="SSF52540">
    <property type="entry name" value="P-loop containing nucleoside triphosphate hydrolases"/>
    <property type="match status" value="1"/>
</dbReference>
<dbReference type="InterPro" id="IPR034154">
    <property type="entry name" value="TOPRIM_DnaG/twinkle"/>
</dbReference>
<name>A0A174S6C7_9FIRM</name>
<dbReference type="Pfam" id="PF13155">
    <property type="entry name" value="Toprim_2"/>
    <property type="match status" value="1"/>
</dbReference>
<dbReference type="GO" id="GO:0003677">
    <property type="term" value="F:DNA binding"/>
    <property type="evidence" value="ECO:0007669"/>
    <property type="project" value="InterPro"/>
</dbReference>
<feature type="region of interest" description="Disordered" evidence="1">
    <location>
        <begin position="82"/>
        <end position="103"/>
    </location>
</feature>
<dbReference type="SUPFAM" id="SSF57783">
    <property type="entry name" value="Zinc beta-ribbon"/>
    <property type="match status" value="1"/>
</dbReference>
<dbReference type="InterPro" id="IPR025054">
    <property type="entry name" value="DUF3991"/>
</dbReference>
<dbReference type="Gene3D" id="3.40.50.300">
    <property type="entry name" value="P-loop containing nucleotide triphosphate hydrolases"/>
    <property type="match status" value="1"/>
</dbReference>
<dbReference type="Gene3D" id="3.90.580.10">
    <property type="entry name" value="Zinc finger, CHC2-type domain"/>
    <property type="match status" value="1"/>
</dbReference>
<dbReference type="CDD" id="cd01029">
    <property type="entry name" value="TOPRIM_primases"/>
    <property type="match status" value="1"/>
</dbReference>
<dbReference type="AlphaFoldDB" id="A0A174S6C7"/>
<feature type="domain" description="AAA+ ATPase" evidence="2">
    <location>
        <begin position="331"/>
        <end position="506"/>
    </location>
</feature>
<feature type="compositionally biased region" description="Pro residues" evidence="1">
    <location>
        <begin position="86"/>
        <end position="95"/>
    </location>
</feature>
<sequence length="633" mass="70345">MYYTQEQIDRANQADLVSFLQSQGEQLTRAGNEYRWKRHDSLTIRGNKWYRHSQSKGGGPVDFVMEFFGKSFTEAVELLTGEKGAAPPPDRPSPAPLSDFRLPPRSTDNRIARNYLTAARRIDEDVTGFFFSTGDIYEEAAHHNAVFVGRDEDGVPRYAHQRGTAGSFRLDVKGSDKAFNFCYRGEGERLFVFEAPIDLLSFLCLFKKEWQKQSYLALGGVGEKALLCFLSDRPNIKTVYLCLDNDNAGNDACSRLAELVPECLTVHRLVPLYKDWNEVLQHRAEITDGKYIREAIYGLKEPPQEETVEIIRMSEVDTQTVEWLWEPYIPFGKVTIVQGNPGEGKTTFALRLAAACTTGGTLPGMKSLPPFQVIYQTAEDGLGDTVKPRLMEAEADLDRVLVIDEAKRELTLSDERIEKAITQNGARLIILDPIQAYMGEKADMNRANEVRPMFRRLAEVAERTGCAVILIGHLNKAAGGQSAYRGLGSIDFRAAARSVLLIGRVKREPNVRVIVHDKSSLAPEGKPVAFCLDPETGFSWIGEYDITADELLSGAGGNNATKTEQAERLILDLLADGKELASEDIVKTAAEAGISERTVQNAKRNMGGILGARRVGGQWYNFIKKKQPPEPAS</sequence>
<proteinExistence type="predicted"/>
<protein>
    <submittedName>
        <fullName evidence="3">DNA repair protein RadA</fullName>
    </submittedName>
</protein>
<dbReference type="Gene3D" id="3.40.1360.10">
    <property type="match status" value="1"/>
</dbReference>
<gene>
    <name evidence="3" type="ORF">ERS852569_01242</name>
</gene>